<name>A0ABW7R3N3_9ACTN</name>
<reference evidence="1 2" key="1">
    <citation type="submission" date="2024-10" db="EMBL/GenBank/DDBJ databases">
        <title>The Natural Products Discovery Center: Release of the First 8490 Sequenced Strains for Exploring Actinobacteria Biosynthetic Diversity.</title>
        <authorList>
            <person name="Kalkreuter E."/>
            <person name="Kautsar S.A."/>
            <person name="Yang D."/>
            <person name="Bader C.D."/>
            <person name="Teijaro C.N."/>
            <person name="Fluegel L."/>
            <person name="Davis C.M."/>
            <person name="Simpson J.R."/>
            <person name="Lauterbach L."/>
            <person name="Steele A.D."/>
            <person name="Gui C."/>
            <person name="Meng S."/>
            <person name="Li G."/>
            <person name="Viehrig K."/>
            <person name="Ye F."/>
            <person name="Su P."/>
            <person name="Kiefer A.F."/>
            <person name="Nichols A."/>
            <person name="Cepeda A.J."/>
            <person name="Yan W."/>
            <person name="Fan B."/>
            <person name="Jiang Y."/>
            <person name="Adhikari A."/>
            <person name="Zheng C.-J."/>
            <person name="Schuster L."/>
            <person name="Cowan T.M."/>
            <person name="Smanski M.J."/>
            <person name="Chevrette M.G."/>
            <person name="De Carvalho L.P.S."/>
            <person name="Shen B."/>
        </authorList>
    </citation>
    <scope>NUCLEOTIDE SEQUENCE [LARGE SCALE GENOMIC DNA]</scope>
    <source>
        <strain evidence="1 2">NPDC017990</strain>
    </source>
</reference>
<dbReference type="InterPro" id="IPR019587">
    <property type="entry name" value="Polyketide_cyclase/dehydratase"/>
</dbReference>
<accession>A0ABW7R3N3</accession>
<gene>
    <name evidence="1" type="ORF">ACH4F9_43550</name>
</gene>
<keyword evidence="2" id="KW-1185">Reference proteome</keyword>
<proteinExistence type="predicted"/>
<dbReference type="Gene3D" id="3.30.530.20">
    <property type="match status" value="2"/>
</dbReference>
<sequence>MSGMSGERVHRLRHSVEVAAPAGAVFALLADTARRPLYSPHVLHVEQLDFDGARERLRVWESAGGRIRSSLLVRVQHPHERRIEFVRLGHGTPVETMSGEWTVEEGPGGRSVVTVRHEFTVAGGRDDDAAGEGLVTGDNARAELESLRRIAESRAGHDDLVLSFEESVRVNGPGELLYDFLYRAADWPALLPHMPRLRLTESSPGVQILDYDVRLPDGPDAAVRTEGSVRLCFPHAGRIVFKQTLPSAPVAAHTGEWSVLPDEYGVRVIAQHTVLLDEGAVQTALLASEKAAARARGKLAATAKPASGPASPSVLELARRRVRQAIGRTSLAILELAGQHAESSVRTLPRRPAAATSPLP</sequence>
<dbReference type="SUPFAM" id="SSF55961">
    <property type="entry name" value="Bet v1-like"/>
    <property type="match status" value="2"/>
</dbReference>
<comment type="caution">
    <text evidence="1">The sequence shown here is derived from an EMBL/GenBank/DDBJ whole genome shotgun (WGS) entry which is preliminary data.</text>
</comment>
<organism evidence="1 2">
    <name type="scientific">Streptomyces longisporoflavus</name>
    <dbReference type="NCBI Taxonomy" id="28044"/>
    <lineage>
        <taxon>Bacteria</taxon>
        <taxon>Bacillati</taxon>
        <taxon>Actinomycetota</taxon>
        <taxon>Actinomycetes</taxon>
        <taxon>Kitasatosporales</taxon>
        <taxon>Streptomycetaceae</taxon>
        <taxon>Streptomyces</taxon>
    </lineage>
</organism>
<dbReference type="Proteomes" id="UP001610818">
    <property type="component" value="Unassembled WGS sequence"/>
</dbReference>
<dbReference type="EMBL" id="JBIRGQ010000016">
    <property type="protein sequence ID" value="MFH8551872.1"/>
    <property type="molecule type" value="Genomic_DNA"/>
</dbReference>
<dbReference type="Pfam" id="PF10604">
    <property type="entry name" value="Polyketide_cyc2"/>
    <property type="match status" value="1"/>
</dbReference>
<dbReference type="InterPro" id="IPR023393">
    <property type="entry name" value="START-like_dom_sf"/>
</dbReference>
<evidence type="ECO:0000313" key="1">
    <source>
        <dbReference type="EMBL" id="MFH8551872.1"/>
    </source>
</evidence>
<dbReference type="RefSeq" id="WP_397718975.1">
    <property type="nucleotide sequence ID" value="NZ_JBIRGN010000016.1"/>
</dbReference>
<dbReference type="CDD" id="cd08861">
    <property type="entry name" value="OtcD1_ARO-CYC_like"/>
    <property type="match status" value="1"/>
</dbReference>
<evidence type="ECO:0000313" key="2">
    <source>
        <dbReference type="Proteomes" id="UP001610818"/>
    </source>
</evidence>
<protein>
    <submittedName>
        <fullName evidence="1">SRPBCC family protein</fullName>
    </submittedName>
</protein>